<reference evidence="1" key="1">
    <citation type="submission" date="2023-10" db="EMBL/GenBank/DDBJ databases">
        <title>Genome assembly of Pristionchus species.</title>
        <authorList>
            <person name="Yoshida K."/>
            <person name="Sommer R.J."/>
        </authorList>
    </citation>
    <scope>NUCLEOTIDE SEQUENCE</scope>
    <source>
        <strain evidence="1">RS0144</strain>
    </source>
</reference>
<proteinExistence type="predicted"/>
<keyword evidence="2" id="KW-1185">Reference proteome</keyword>
<organism evidence="1 2">
    <name type="scientific">Pristionchus entomophagus</name>
    <dbReference type="NCBI Taxonomy" id="358040"/>
    <lineage>
        <taxon>Eukaryota</taxon>
        <taxon>Metazoa</taxon>
        <taxon>Ecdysozoa</taxon>
        <taxon>Nematoda</taxon>
        <taxon>Chromadorea</taxon>
        <taxon>Rhabditida</taxon>
        <taxon>Rhabditina</taxon>
        <taxon>Diplogasteromorpha</taxon>
        <taxon>Diplogasteroidea</taxon>
        <taxon>Neodiplogasteridae</taxon>
        <taxon>Pristionchus</taxon>
    </lineage>
</organism>
<dbReference type="EMBL" id="BTSX01000005">
    <property type="protein sequence ID" value="GMS99001.1"/>
    <property type="molecule type" value="Genomic_DNA"/>
</dbReference>
<dbReference type="Proteomes" id="UP001432027">
    <property type="component" value="Unassembled WGS sequence"/>
</dbReference>
<dbReference type="AlphaFoldDB" id="A0AAV5TX11"/>
<evidence type="ECO:0000313" key="2">
    <source>
        <dbReference type="Proteomes" id="UP001432027"/>
    </source>
</evidence>
<evidence type="ECO:0000313" key="1">
    <source>
        <dbReference type="EMBL" id="GMS99001.1"/>
    </source>
</evidence>
<gene>
    <name evidence="1" type="ORF">PENTCL1PPCAC_21176</name>
</gene>
<name>A0AAV5TX11_9BILA</name>
<comment type="caution">
    <text evidence="1">The sequence shown here is derived from an EMBL/GenBank/DDBJ whole genome shotgun (WGS) entry which is preliminary data.</text>
</comment>
<sequence length="135" mass="15139">MYMSLPEASNVIAKQIIVHDYIHDDISLYDISKMQCFDKKGYLQIEEGNKNLNIFNLNAGLATAPIAVWIVRGDAPNIGDAQVFEAGSLNTQPAPDGVVTVMSAEPFTLRSETDGLTHDFHIHPHWLRCSKSRRW</sequence>
<protein>
    <submittedName>
        <fullName evidence="1">Uncharacterized protein</fullName>
    </submittedName>
</protein>
<accession>A0AAV5TX11</accession>